<evidence type="ECO:0000313" key="3">
    <source>
        <dbReference type="Proteomes" id="UP001223802"/>
    </source>
</evidence>
<organism evidence="2 3">
    <name type="scientific">Oceanimonas pelagia</name>
    <dbReference type="NCBI Taxonomy" id="3028314"/>
    <lineage>
        <taxon>Bacteria</taxon>
        <taxon>Pseudomonadati</taxon>
        <taxon>Pseudomonadota</taxon>
        <taxon>Gammaproteobacteria</taxon>
        <taxon>Aeromonadales</taxon>
        <taxon>Aeromonadaceae</taxon>
        <taxon>Oceanimonas</taxon>
    </lineage>
</organism>
<keyword evidence="3" id="KW-1185">Reference proteome</keyword>
<feature type="transmembrane region" description="Helical" evidence="1">
    <location>
        <begin position="6"/>
        <end position="28"/>
    </location>
</feature>
<feature type="transmembrane region" description="Helical" evidence="1">
    <location>
        <begin position="40"/>
        <end position="64"/>
    </location>
</feature>
<name>A0AA50KM54_9GAMM</name>
<keyword evidence="1" id="KW-0472">Membrane</keyword>
<dbReference type="AlphaFoldDB" id="A0AA50KM54"/>
<proteinExistence type="predicted"/>
<keyword evidence="1" id="KW-0812">Transmembrane</keyword>
<evidence type="ECO:0000313" key="2">
    <source>
        <dbReference type="EMBL" id="WMC09567.1"/>
    </source>
</evidence>
<reference evidence="2 3" key="1">
    <citation type="submission" date="2023-02" db="EMBL/GenBank/DDBJ databases">
        <title>Complete genome sequence of a novel bacterium Oceanimonas sp. NTOU-MSR1 isolated from marine coast sediment.</title>
        <authorList>
            <person name="Yang H.-T."/>
            <person name="Chen Y.-L."/>
            <person name="Ho Y.-N."/>
        </authorList>
    </citation>
    <scope>NUCLEOTIDE SEQUENCE [LARGE SCALE GENOMIC DNA]</scope>
    <source>
        <strain evidence="2 3">NTOU-MSR1</strain>
    </source>
</reference>
<dbReference type="Proteomes" id="UP001223802">
    <property type="component" value="Chromosome"/>
</dbReference>
<sequence>MNPSPVAIATLRWMFLIGDILVFAMIVVGHIHEIPSLVELGVGFVWSAVITFGGLNGILIILIMTLDLLGYPYVLDEPHEPTRFTHWGCAHVVLWAVLMVEVQEITLAGLVLLTYASQFMLDKTILRD</sequence>
<keyword evidence="1" id="KW-1133">Transmembrane helix</keyword>
<accession>A0AA50KM54</accession>
<protein>
    <submittedName>
        <fullName evidence="2">Uncharacterized protein</fullName>
    </submittedName>
</protein>
<evidence type="ECO:0000256" key="1">
    <source>
        <dbReference type="SAM" id="Phobius"/>
    </source>
</evidence>
<feature type="transmembrane region" description="Helical" evidence="1">
    <location>
        <begin position="84"/>
        <end position="113"/>
    </location>
</feature>
<dbReference type="EMBL" id="CP118224">
    <property type="protein sequence ID" value="WMC09567.1"/>
    <property type="molecule type" value="Genomic_DNA"/>
</dbReference>
<dbReference type="RefSeq" id="WP_306760762.1">
    <property type="nucleotide sequence ID" value="NZ_CP118224.1"/>
</dbReference>
<gene>
    <name evidence="2" type="ORF">PU634_10605</name>
</gene>
<dbReference type="KEGG" id="ope:PU634_10605"/>